<dbReference type="NCBIfam" id="TIGR01509">
    <property type="entry name" value="HAD-SF-IA-v3"/>
    <property type="match status" value="1"/>
</dbReference>
<dbReference type="GO" id="GO:0016787">
    <property type="term" value="F:hydrolase activity"/>
    <property type="evidence" value="ECO:0007669"/>
    <property type="project" value="UniProtKB-KW"/>
</dbReference>
<comment type="caution">
    <text evidence="1">The sequence shown here is derived from an EMBL/GenBank/DDBJ whole genome shotgun (WGS) entry which is preliminary data.</text>
</comment>
<dbReference type="PRINTS" id="PR00413">
    <property type="entry name" value="HADHALOGNASE"/>
</dbReference>
<dbReference type="InterPro" id="IPR023214">
    <property type="entry name" value="HAD_sf"/>
</dbReference>
<sequence>MKTLNFKDIKGVIFDLDGTLVDSMWIWRQIDIEFLEKRGIDLPDELQKEIEGKSFTETAHYFKDRFQLPETIESIQNEWNEMARLFYKERIPLKNGVLEFLEKVHSKGLLMGIGTSNSRELLVEILKSKGIEKYFKTIRTSCEVPRGKPYPDIFLKVAEDMGLDPSECVVFEDTHAGVTAAKSAGMQAVAIYDALSEPYTDAIKESADHFMDDFMVFEPLF</sequence>
<dbReference type="SFLD" id="SFLDS00003">
    <property type="entry name" value="Haloacid_Dehalogenase"/>
    <property type="match status" value="1"/>
</dbReference>
<dbReference type="EMBL" id="JAFBDT010000013">
    <property type="protein sequence ID" value="MBM7562155.1"/>
    <property type="molecule type" value="Genomic_DNA"/>
</dbReference>
<organism evidence="1 2">
    <name type="scientific">Fusibacter tunisiensis</name>
    <dbReference type="NCBI Taxonomy" id="1008308"/>
    <lineage>
        <taxon>Bacteria</taxon>
        <taxon>Bacillati</taxon>
        <taxon>Bacillota</taxon>
        <taxon>Clostridia</taxon>
        <taxon>Eubacteriales</taxon>
        <taxon>Eubacteriales Family XII. Incertae Sedis</taxon>
        <taxon>Fusibacter</taxon>
    </lineage>
</organism>
<keyword evidence="1" id="KW-0378">Hydrolase</keyword>
<dbReference type="CDD" id="cd07505">
    <property type="entry name" value="HAD_BPGM-like"/>
    <property type="match status" value="1"/>
</dbReference>
<dbReference type="Gene3D" id="3.40.50.1000">
    <property type="entry name" value="HAD superfamily/HAD-like"/>
    <property type="match status" value="1"/>
</dbReference>
<dbReference type="PANTHER" id="PTHR18901:SF38">
    <property type="entry name" value="PSEUDOURIDINE-5'-PHOSPHATASE"/>
    <property type="match status" value="1"/>
</dbReference>
<protein>
    <submittedName>
        <fullName evidence="1">HAD superfamily hydrolase (TIGR01509 family)</fullName>
    </submittedName>
</protein>
<keyword evidence="2" id="KW-1185">Reference proteome</keyword>
<dbReference type="InterPro" id="IPR041492">
    <property type="entry name" value="HAD_2"/>
</dbReference>
<dbReference type="SFLD" id="SFLDG01129">
    <property type="entry name" value="C1.5:_HAD__Beta-PGM__Phosphata"/>
    <property type="match status" value="1"/>
</dbReference>
<dbReference type="RefSeq" id="WP_279381205.1">
    <property type="nucleotide sequence ID" value="NZ_JAFBDT010000013.1"/>
</dbReference>
<dbReference type="InterPro" id="IPR036412">
    <property type="entry name" value="HAD-like_sf"/>
</dbReference>
<dbReference type="Pfam" id="PF13419">
    <property type="entry name" value="HAD_2"/>
    <property type="match status" value="1"/>
</dbReference>
<dbReference type="PANTHER" id="PTHR18901">
    <property type="entry name" value="2-DEOXYGLUCOSE-6-PHOSPHATE PHOSPHATASE 2"/>
    <property type="match status" value="1"/>
</dbReference>
<evidence type="ECO:0000313" key="1">
    <source>
        <dbReference type="EMBL" id="MBM7562155.1"/>
    </source>
</evidence>
<dbReference type="SUPFAM" id="SSF56784">
    <property type="entry name" value="HAD-like"/>
    <property type="match status" value="1"/>
</dbReference>
<dbReference type="Proteomes" id="UP000767854">
    <property type="component" value="Unassembled WGS sequence"/>
</dbReference>
<dbReference type="Gene3D" id="1.10.150.240">
    <property type="entry name" value="Putative phosphatase, domain 2"/>
    <property type="match status" value="1"/>
</dbReference>
<dbReference type="InterPro" id="IPR023198">
    <property type="entry name" value="PGP-like_dom2"/>
</dbReference>
<reference evidence="1 2" key="1">
    <citation type="submission" date="2021-01" db="EMBL/GenBank/DDBJ databases">
        <title>Genomic Encyclopedia of Type Strains, Phase IV (KMG-IV): sequencing the most valuable type-strain genomes for metagenomic binning, comparative biology and taxonomic classification.</title>
        <authorList>
            <person name="Goeker M."/>
        </authorList>
    </citation>
    <scope>NUCLEOTIDE SEQUENCE [LARGE SCALE GENOMIC DNA]</scope>
    <source>
        <strain evidence="1 2">DSM 24436</strain>
    </source>
</reference>
<name>A0ABS2MRY8_9FIRM</name>
<evidence type="ECO:0000313" key="2">
    <source>
        <dbReference type="Proteomes" id="UP000767854"/>
    </source>
</evidence>
<dbReference type="InterPro" id="IPR006439">
    <property type="entry name" value="HAD-SF_hydro_IA"/>
</dbReference>
<dbReference type="NCBIfam" id="TIGR01549">
    <property type="entry name" value="HAD-SF-IA-v1"/>
    <property type="match status" value="1"/>
</dbReference>
<proteinExistence type="predicted"/>
<accession>A0ABS2MRY8</accession>
<gene>
    <name evidence="1" type="ORF">JOC49_001698</name>
</gene>
<dbReference type="SFLD" id="SFLDG01135">
    <property type="entry name" value="C1.5.6:_HAD__Beta-PGM__Phospha"/>
    <property type="match status" value="1"/>
</dbReference>